<dbReference type="PANTHER" id="PTHR33096:SF1">
    <property type="entry name" value="CXC1-LIKE CYSTEINE CLUSTER ASSOCIATED WITH KDZ TRANSPOSASES DOMAIN-CONTAINING PROTEIN"/>
    <property type="match status" value="1"/>
</dbReference>
<organism evidence="1 2">
    <name type="scientific">Sphaerobolus stellatus (strain SS14)</name>
    <dbReference type="NCBI Taxonomy" id="990650"/>
    <lineage>
        <taxon>Eukaryota</taxon>
        <taxon>Fungi</taxon>
        <taxon>Dikarya</taxon>
        <taxon>Basidiomycota</taxon>
        <taxon>Agaricomycotina</taxon>
        <taxon>Agaricomycetes</taxon>
        <taxon>Phallomycetidae</taxon>
        <taxon>Geastrales</taxon>
        <taxon>Sphaerobolaceae</taxon>
        <taxon>Sphaerobolus</taxon>
    </lineage>
</organism>
<evidence type="ECO:0008006" key="3">
    <source>
        <dbReference type="Google" id="ProtNLM"/>
    </source>
</evidence>
<gene>
    <name evidence="1" type="ORF">M422DRAFT_81424</name>
</gene>
<keyword evidence="2" id="KW-1185">Reference proteome</keyword>
<sequence>KSRIFLLHADIRFPMALVQHGYIPTSPLQPTRAFSIAALEMFHALARRAPQLSLQKFAWGLCDMQGVTFPPHLRNHLSNAYDVYLEIRRRVSKRLDAKLGRDAPHWHLANACVACTYVLEDELELKYDALVTLDGNNSLKRMERTQREKDEQGHVTFSQNIERADDRTTDAYFNVNSEDVDKFKDEVKRPSLIIMDSGADPVDGCDEPTPCIDRWKNLSDEALKKMWGVFLETGVFTALCRHGTLLLLCDMIRSGELAKYPLSLIDRLMTEFRPRLLIGYDIGCGFSVTANRSALLGPKLQESGSRFCVGVFHGHAHCRTCQLDWHPLHVEGAGLEAFEGNENAYSESNAVAGITRHASRFHRQQAIVRHFERWNMDKYTELSRFLYNNYKQALEILATEEILHETMRNLKIPSVNTFHEWREEEKKYLLSLKTEPEEDVLKFEYLKTLQQLRSAYERWLNTPIEELRHRDFYTRDESLTRSLETSRIRGLDSLLTLQCVVADLEEKLDIAQRWTPESDEWKETAKKLAMREYQHAVDRVEGLVVSRLFELTKINQSGVKMRMHIAKALKSRSQAIRNTVGDYNVAAAALSPPRPSLEVSQVLQYVFIAEFDILRDSRNDVRTKPWAQSAEREASTAYFKILRAKEEIQRLNVEVRRLLTYILEEEALLSSNVTDIAKEDPALAHQLAKQLKHFKALNGTHLQRIIQLLRMEGYTGHTTAGVRKGTMDEDMDSL</sequence>
<evidence type="ECO:0000313" key="1">
    <source>
        <dbReference type="EMBL" id="KIJ30273.1"/>
    </source>
</evidence>
<reference evidence="1 2" key="1">
    <citation type="submission" date="2014-06" db="EMBL/GenBank/DDBJ databases">
        <title>Evolutionary Origins and Diversification of the Mycorrhizal Mutualists.</title>
        <authorList>
            <consortium name="DOE Joint Genome Institute"/>
            <consortium name="Mycorrhizal Genomics Consortium"/>
            <person name="Kohler A."/>
            <person name="Kuo A."/>
            <person name="Nagy L.G."/>
            <person name="Floudas D."/>
            <person name="Copeland A."/>
            <person name="Barry K.W."/>
            <person name="Cichocki N."/>
            <person name="Veneault-Fourrey C."/>
            <person name="LaButti K."/>
            <person name="Lindquist E.A."/>
            <person name="Lipzen A."/>
            <person name="Lundell T."/>
            <person name="Morin E."/>
            <person name="Murat C."/>
            <person name="Riley R."/>
            <person name="Ohm R."/>
            <person name="Sun H."/>
            <person name="Tunlid A."/>
            <person name="Henrissat B."/>
            <person name="Grigoriev I.V."/>
            <person name="Hibbett D.S."/>
            <person name="Martin F."/>
        </authorList>
    </citation>
    <scope>NUCLEOTIDE SEQUENCE [LARGE SCALE GENOMIC DNA]</scope>
    <source>
        <strain evidence="1 2">SS14</strain>
    </source>
</reference>
<feature type="non-terminal residue" evidence="1">
    <location>
        <position position="1"/>
    </location>
</feature>
<accession>A0A0C9TKH8</accession>
<dbReference type="InterPro" id="IPR040521">
    <property type="entry name" value="KDZ"/>
</dbReference>
<dbReference type="PANTHER" id="PTHR33096">
    <property type="entry name" value="CXC2 DOMAIN-CONTAINING PROTEIN"/>
    <property type="match status" value="1"/>
</dbReference>
<dbReference type="Pfam" id="PF18758">
    <property type="entry name" value="KDZ"/>
    <property type="match status" value="1"/>
</dbReference>
<evidence type="ECO:0000313" key="2">
    <source>
        <dbReference type="Proteomes" id="UP000054279"/>
    </source>
</evidence>
<dbReference type="AlphaFoldDB" id="A0A0C9TKH8"/>
<dbReference type="HOGENOM" id="CLU_013084_2_1_1"/>
<feature type="non-terminal residue" evidence="1">
    <location>
        <position position="734"/>
    </location>
</feature>
<protein>
    <recommendedName>
        <fullName evidence="3">CxC1-like cysteine cluster associated with KDZ transposases domain-containing protein</fullName>
    </recommendedName>
</protein>
<dbReference type="Proteomes" id="UP000054279">
    <property type="component" value="Unassembled WGS sequence"/>
</dbReference>
<name>A0A0C9TKH8_SPHS4</name>
<dbReference type="OrthoDB" id="2505969at2759"/>
<proteinExistence type="predicted"/>
<dbReference type="EMBL" id="KN837265">
    <property type="protein sequence ID" value="KIJ30273.1"/>
    <property type="molecule type" value="Genomic_DNA"/>
</dbReference>